<sequence>MTLICLRCFRRKENREDRTCRRGPTTVNEDNALTGHWVTLGRQGGGRLMSQETGLEQ</sequence>
<evidence type="ECO:0000313" key="1">
    <source>
        <dbReference type="EMBL" id="SMP51134.1"/>
    </source>
</evidence>
<accession>A0AA46AIJ7</accession>
<comment type="caution">
    <text evidence="1">The sequence shown here is derived from an EMBL/GenBank/DDBJ whole genome shotgun (WGS) entry which is preliminary data.</text>
</comment>
<dbReference type="EMBL" id="FXUF01000004">
    <property type="protein sequence ID" value="SMP51134.1"/>
    <property type="molecule type" value="Genomic_DNA"/>
</dbReference>
<name>A0AA46AIJ7_9CLOT</name>
<keyword evidence="2" id="KW-1185">Reference proteome</keyword>
<gene>
    <name evidence="1" type="ORF">SAMN06296020_10464</name>
</gene>
<evidence type="ECO:0000313" key="2">
    <source>
        <dbReference type="Proteomes" id="UP001158066"/>
    </source>
</evidence>
<reference evidence="1" key="1">
    <citation type="submission" date="2017-05" db="EMBL/GenBank/DDBJ databases">
        <authorList>
            <person name="Varghese N."/>
            <person name="Submissions S."/>
        </authorList>
    </citation>
    <scope>NUCLEOTIDE SEQUENCE</scope>
    <source>
        <strain evidence="1">Su22</strain>
    </source>
</reference>
<organism evidence="1 2">
    <name type="scientific">Anoxynatronum buryatiense</name>
    <dbReference type="NCBI Taxonomy" id="489973"/>
    <lineage>
        <taxon>Bacteria</taxon>
        <taxon>Bacillati</taxon>
        <taxon>Bacillota</taxon>
        <taxon>Clostridia</taxon>
        <taxon>Eubacteriales</taxon>
        <taxon>Clostridiaceae</taxon>
        <taxon>Anoxynatronum</taxon>
    </lineage>
</organism>
<dbReference type="AlphaFoldDB" id="A0AA46AIJ7"/>
<dbReference type="Proteomes" id="UP001158066">
    <property type="component" value="Unassembled WGS sequence"/>
</dbReference>
<protein>
    <submittedName>
        <fullName evidence="1">Uncharacterized protein</fullName>
    </submittedName>
</protein>
<proteinExistence type="predicted"/>